<dbReference type="NCBIfam" id="TIGR00026">
    <property type="entry name" value="hi_GC_TIGR00026"/>
    <property type="match status" value="1"/>
</dbReference>
<keyword evidence="4" id="KW-1185">Reference proteome</keyword>
<evidence type="ECO:0000256" key="1">
    <source>
        <dbReference type="ARBA" id="ARBA00008710"/>
    </source>
</evidence>
<dbReference type="GO" id="GO:0016491">
    <property type="term" value="F:oxidoreductase activity"/>
    <property type="evidence" value="ECO:0007669"/>
    <property type="project" value="InterPro"/>
</dbReference>
<comment type="similarity">
    <text evidence="1">Belongs to the F420H(2)-dependent quinone reductase family.</text>
</comment>
<dbReference type="PANTHER" id="PTHR39428">
    <property type="entry name" value="F420H(2)-DEPENDENT QUINONE REDUCTASE RV1261C"/>
    <property type="match status" value="1"/>
</dbReference>
<dbReference type="OrthoDB" id="8225825at2"/>
<comment type="caution">
    <text evidence="3">The sequence shown here is derived from an EMBL/GenBank/DDBJ whole genome shotgun (WGS) entry which is preliminary data.</text>
</comment>
<proteinExistence type="inferred from homology"/>
<dbReference type="InterPro" id="IPR012349">
    <property type="entry name" value="Split_barrel_FMN-bd"/>
</dbReference>
<dbReference type="EMBL" id="RFFH01000005">
    <property type="protein sequence ID" value="RMI32135.1"/>
    <property type="molecule type" value="Genomic_DNA"/>
</dbReference>
<dbReference type="GO" id="GO:0005886">
    <property type="term" value="C:plasma membrane"/>
    <property type="evidence" value="ECO:0007669"/>
    <property type="project" value="TreeGrafter"/>
</dbReference>
<dbReference type="PANTHER" id="PTHR39428:SF3">
    <property type="entry name" value="DEAZAFLAVIN-DEPENDENT NITROREDUCTASE"/>
    <property type="match status" value="1"/>
</dbReference>
<accession>A0A3M2L887</accession>
<dbReference type="SUPFAM" id="SSF50475">
    <property type="entry name" value="FMN-binding split barrel"/>
    <property type="match status" value="1"/>
</dbReference>
<dbReference type="RefSeq" id="WP_122188476.1">
    <property type="nucleotide sequence ID" value="NZ_RFFH01000005.1"/>
</dbReference>
<evidence type="ECO:0000313" key="3">
    <source>
        <dbReference type="EMBL" id="RMI32135.1"/>
    </source>
</evidence>
<dbReference type="GO" id="GO:0070967">
    <property type="term" value="F:coenzyme F420 binding"/>
    <property type="evidence" value="ECO:0007669"/>
    <property type="project" value="TreeGrafter"/>
</dbReference>
<protein>
    <submittedName>
        <fullName evidence="3">Nitroreductase family deazaflavin-dependent oxidoreductase</fullName>
    </submittedName>
</protein>
<comment type="catalytic activity">
    <reaction evidence="2">
        <text>oxidized coenzyme F420-(gamma-L-Glu)(n) + a quinol + H(+) = reduced coenzyme F420-(gamma-L-Glu)(n) + a quinone</text>
        <dbReference type="Rhea" id="RHEA:39663"/>
        <dbReference type="Rhea" id="RHEA-COMP:12939"/>
        <dbReference type="Rhea" id="RHEA-COMP:14378"/>
        <dbReference type="ChEBI" id="CHEBI:15378"/>
        <dbReference type="ChEBI" id="CHEBI:24646"/>
        <dbReference type="ChEBI" id="CHEBI:132124"/>
        <dbReference type="ChEBI" id="CHEBI:133980"/>
        <dbReference type="ChEBI" id="CHEBI:139511"/>
    </reaction>
</comment>
<dbReference type="AlphaFoldDB" id="A0A3M2L887"/>
<reference evidence="3 4" key="1">
    <citation type="submission" date="2018-10" db="EMBL/GenBank/DDBJ databases">
        <title>Isolation from cow dung.</title>
        <authorList>
            <person name="Ling L."/>
        </authorList>
    </citation>
    <scope>NUCLEOTIDE SEQUENCE [LARGE SCALE GENOMIC DNA]</scope>
    <source>
        <strain evidence="3 4">NEAU-LL90</strain>
    </source>
</reference>
<sequence length="162" mass="18455">MTVTPPPRPKQLDAPVLPKIFKYAGRAHVWLYRRTGGRIGGKWRIGAGFRKPVPTLLLEHRGSKSGNQYTTPLLYLRDGADIVIVASQGGLPKHPQWYHNLRANPDVHIQIGRERRAVRAVTADARERARLWPLLVGIYADFDTYQAWTEREIPVVVLHPRD</sequence>
<dbReference type="Gene3D" id="2.30.110.10">
    <property type="entry name" value="Electron Transport, Fmn-binding Protein, Chain A"/>
    <property type="match status" value="1"/>
</dbReference>
<organism evidence="3 4">
    <name type="scientific">Nocardia stercoris</name>
    <dbReference type="NCBI Taxonomy" id="2483361"/>
    <lineage>
        <taxon>Bacteria</taxon>
        <taxon>Bacillati</taxon>
        <taxon>Actinomycetota</taxon>
        <taxon>Actinomycetes</taxon>
        <taxon>Mycobacteriales</taxon>
        <taxon>Nocardiaceae</taxon>
        <taxon>Nocardia</taxon>
    </lineage>
</organism>
<dbReference type="Proteomes" id="UP000279275">
    <property type="component" value="Unassembled WGS sequence"/>
</dbReference>
<dbReference type="Pfam" id="PF04075">
    <property type="entry name" value="F420H2_quin_red"/>
    <property type="match status" value="1"/>
</dbReference>
<evidence type="ECO:0000313" key="4">
    <source>
        <dbReference type="Proteomes" id="UP000279275"/>
    </source>
</evidence>
<evidence type="ECO:0000256" key="2">
    <source>
        <dbReference type="ARBA" id="ARBA00049106"/>
    </source>
</evidence>
<dbReference type="InterPro" id="IPR004378">
    <property type="entry name" value="F420H2_quin_Rdtase"/>
</dbReference>
<gene>
    <name evidence="3" type="ORF">EBN03_14070</name>
</gene>
<name>A0A3M2L887_9NOCA</name>